<name>A0AA88HG16_ARTSF</name>
<evidence type="ECO:0000256" key="2">
    <source>
        <dbReference type="ARBA" id="ARBA00022490"/>
    </source>
</evidence>
<evidence type="ECO:0000256" key="3">
    <source>
        <dbReference type="SAM" id="MobiDB-lite"/>
    </source>
</evidence>
<feature type="domain" description="Centrosomin N-terminal motif 1" evidence="4">
    <location>
        <begin position="22"/>
        <end position="71"/>
    </location>
</feature>
<dbReference type="EMBL" id="JAVRJZ010000021">
    <property type="protein sequence ID" value="KAK2704762.1"/>
    <property type="molecule type" value="Genomic_DNA"/>
</dbReference>
<proteinExistence type="predicted"/>
<dbReference type="GO" id="GO:0005737">
    <property type="term" value="C:cytoplasm"/>
    <property type="evidence" value="ECO:0007669"/>
    <property type="project" value="UniProtKB-SubCell"/>
</dbReference>
<evidence type="ECO:0000256" key="1">
    <source>
        <dbReference type="ARBA" id="ARBA00004496"/>
    </source>
</evidence>
<protein>
    <recommendedName>
        <fullName evidence="4">Centrosomin N-terminal motif 1 domain-containing protein</fullName>
    </recommendedName>
</protein>
<comment type="caution">
    <text evidence="5">The sequence shown here is derived from an EMBL/GenBank/DDBJ whole genome shotgun (WGS) entry which is preliminary data.</text>
</comment>
<dbReference type="GO" id="GO:0007099">
    <property type="term" value="P:centriole replication"/>
    <property type="evidence" value="ECO:0007669"/>
    <property type="project" value="TreeGrafter"/>
</dbReference>
<sequence length="142" mass="16203">MAGRSPGKSSPGRSNTSTGRCVRELEEQLEELRKENFNLKLKIYFLEERFGRLYGVGEKSDLAKNNIELQCPIGHGNSSLRIFGLKRSYKQYEKTALGMKNYCMSHCFDFRCNETTFPDERFSVNPNSLVTPLKSKKPLGDP</sequence>
<dbReference type="Proteomes" id="UP001187531">
    <property type="component" value="Unassembled WGS sequence"/>
</dbReference>
<dbReference type="GO" id="GO:0043015">
    <property type="term" value="F:gamma-tubulin binding"/>
    <property type="evidence" value="ECO:0007669"/>
    <property type="project" value="TreeGrafter"/>
</dbReference>
<keyword evidence="6" id="KW-1185">Reference proteome</keyword>
<organism evidence="5 6">
    <name type="scientific">Artemia franciscana</name>
    <name type="common">Brine shrimp</name>
    <name type="synonym">Artemia sanfranciscana</name>
    <dbReference type="NCBI Taxonomy" id="6661"/>
    <lineage>
        <taxon>Eukaryota</taxon>
        <taxon>Metazoa</taxon>
        <taxon>Ecdysozoa</taxon>
        <taxon>Arthropoda</taxon>
        <taxon>Crustacea</taxon>
        <taxon>Branchiopoda</taxon>
        <taxon>Anostraca</taxon>
        <taxon>Artemiidae</taxon>
        <taxon>Artemia</taxon>
    </lineage>
</organism>
<dbReference type="PANTHER" id="PTHR46930">
    <property type="entry name" value="CDK5 REGULATORY SUBUNIT-ASSOCIATED PROTEIN 2"/>
    <property type="match status" value="1"/>
</dbReference>
<dbReference type="GO" id="GO:0001578">
    <property type="term" value="P:microtubule bundle formation"/>
    <property type="evidence" value="ECO:0007669"/>
    <property type="project" value="TreeGrafter"/>
</dbReference>
<feature type="compositionally biased region" description="Low complexity" evidence="3">
    <location>
        <begin position="1"/>
        <end position="14"/>
    </location>
</feature>
<dbReference type="GO" id="GO:0000242">
    <property type="term" value="C:pericentriolar material"/>
    <property type="evidence" value="ECO:0007669"/>
    <property type="project" value="TreeGrafter"/>
</dbReference>
<dbReference type="PANTHER" id="PTHR46930:SF1">
    <property type="entry name" value="CDK5 REGULATORY SUBUNIT-ASSOCIATED PROTEIN 2"/>
    <property type="match status" value="1"/>
</dbReference>
<dbReference type="GO" id="GO:0007059">
    <property type="term" value="P:chromosome segregation"/>
    <property type="evidence" value="ECO:0007669"/>
    <property type="project" value="TreeGrafter"/>
</dbReference>
<reference evidence="5" key="1">
    <citation type="submission" date="2023-07" db="EMBL/GenBank/DDBJ databases">
        <title>Chromosome-level genome assembly of Artemia franciscana.</title>
        <authorList>
            <person name="Jo E."/>
        </authorList>
    </citation>
    <scope>NUCLEOTIDE SEQUENCE</scope>
    <source>
        <tissue evidence="5">Whole body</tissue>
    </source>
</reference>
<dbReference type="AlphaFoldDB" id="A0AA88HG16"/>
<dbReference type="InterPro" id="IPR012943">
    <property type="entry name" value="Cnn_1N"/>
</dbReference>
<comment type="subcellular location">
    <subcellularLocation>
        <location evidence="1">Cytoplasm</location>
    </subcellularLocation>
</comment>
<dbReference type="GO" id="GO:0097431">
    <property type="term" value="C:mitotic spindle pole"/>
    <property type="evidence" value="ECO:0007669"/>
    <property type="project" value="TreeGrafter"/>
</dbReference>
<feature type="region of interest" description="Disordered" evidence="3">
    <location>
        <begin position="1"/>
        <end position="20"/>
    </location>
</feature>
<evidence type="ECO:0000259" key="4">
    <source>
        <dbReference type="Pfam" id="PF07989"/>
    </source>
</evidence>
<evidence type="ECO:0000313" key="6">
    <source>
        <dbReference type="Proteomes" id="UP001187531"/>
    </source>
</evidence>
<dbReference type="Pfam" id="PF07989">
    <property type="entry name" value="Cnn_1N"/>
    <property type="match status" value="1"/>
</dbReference>
<accession>A0AA88HG16</accession>
<gene>
    <name evidence="5" type="ORF">QYM36_016975</name>
</gene>
<dbReference type="GO" id="GO:0000132">
    <property type="term" value="P:establishment of mitotic spindle orientation"/>
    <property type="evidence" value="ECO:0007669"/>
    <property type="project" value="TreeGrafter"/>
</dbReference>
<dbReference type="GO" id="GO:0008017">
    <property type="term" value="F:microtubule binding"/>
    <property type="evidence" value="ECO:0007669"/>
    <property type="project" value="TreeGrafter"/>
</dbReference>
<evidence type="ECO:0000313" key="5">
    <source>
        <dbReference type="EMBL" id="KAK2704762.1"/>
    </source>
</evidence>
<dbReference type="GO" id="GO:0090266">
    <property type="term" value="P:regulation of mitotic cell cycle spindle assembly checkpoint"/>
    <property type="evidence" value="ECO:0007669"/>
    <property type="project" value="TreeGrafter"/>
</dbReference>
<keyword evidence="2" id="KW-0963">Cytoplasm</keyword>
<dbReference type="GO" id="GO:0046600">
    <property type="term" value="P:negative regulation of centriole replication"/>
    <property type="evidence" value="ECO:0007669"/>
    <property type="project" value="TreeGrafter"/>
</dbReference>
<dbReference type="InterPro" id="IPR042791">
    <property type="entry name" value="CDK5RAP2"/>
</dbReference>
<dbReference type="GO" id="GO:0035371">
    <property type="term" value="C:microtubule plus-end"/>
    <property type="evidence" value="ECO:0007669"/>
    <property type="project" value="TreeGrafter"/>
</dbReference>